<dbReference type="CDD" id="cd07508">
    <property type="entry name" value="HAD_Pase_UmpH-like"/>
    <property type="match status" value="1"/>
</dbReference>
<dbReference type="PIRSF" id="PIRSF000915">
    <property type="entry name" value="PGP-type_phosphatase"/>
    <property type="match status" value="1"/>
</dbReference>
<protein>
    <submittedName>
        <fullName evidence="3">Phosphoglycolate phosphatase 2 isoform X1</fullName>
    </submittedName>
</protein>
<evidence type="ECO:0000256" key="1">
    <source>
        <dbReference type="PIRNR" id="PIRNR000915"/>
    </source>
</evidence>
<reference evidence="2" key="2">
    <citation type="journal article" date="2016" name="G3 (Bethesda)">
        <title>Genome Evolution in Three Species of Cactophilic Drosophila.</title>
        <authorList>
            <person name="Sanchez-Flores A."/>
            <person name="Penazola F."/>
            <person name="Carpinteyro-Ponce J."/>
            <person name="Nazario-Yepiz N."/>
            <person name="Abreu-Goodger C."/>
            <person name="Machado C.A."/>
            <person name="Markow T.A."/>
        </authorList>
    </citation>
    <scope>NUCLEOTIDE SEQUENCE [LARGE SCALE GENOMIC DNA]</scope>
</reference>
<dbReference type="InterPro" id="IPR036412">
    <property type="entry name" value="HAD-like_sf"/>
</dbReference>
<dbReference type="PANTHER" id="PTHR19288">
    <property type="entry name" value="4-NITROPHENYLPHOSPHATASE-RELATED"/>
    <property type="match status" value="1"/>
</dbReference>
<organism evidence="2 3">
    <name type="scientific">Drosophila arizonae</name>
    <name type="common">Fruit fly</name>
    <dbReference type="NCBI Taxonomy" id="7263"/>
    <lineage>
        <taxon>Eukaryota</taxon>
        <taxon>Metazoa</taxon>
        <taxon>Ecdysozoa</taxon>
        <taxon>Arthropoda</taxon>
        <taxon>Hexapoda</taxon>
        <taxon>Insecta</taxon>
        <taxon>Pterygota</taxon>
        <taxon>Neoptera</taxon>
        <taxon>Endopterygota</taxon>
        <taxon>Diptera</taxon>
        <taxon>Brachycera</taxon>
        <taxon>Muscomorpha</taxon>
        <taxon>Ephydroidea</taxon>
        <taxon>Drosophilidae</taxon>
        <taxon>Drosophila</taxon>
    </lineage>
</organism>
<dbReference type="SUPFAM" id="SSF56784">
    <property type="entry name" value="HAD-like"/>
    <property type="match status" value="1"/>
</dbReference>
<reference evidence="3" key="3">
    <citation type="submission" date="2025-08" db="UniProtKB">
        <authorList>
            <consortium name="RefSeq"/>
        </authorList>
    </citation>
    <scope>IDENTIFICATION</scope>
    <source>
        <tissue evidence="3">Whole organism</tissue>
    </source>
</reference>
<dbReference type="NCBIfam" id="TIGR01460">
    <property type="entry name" value="HAD-SF-IIA"/>
    <property type="match status" value="1"/>
</dbReference>
<reference evidence="2" key="1">
    <citation type="journal article" date="1997" name="Nucleic Acids Res.">
        <title>tRNAscan-SE: a program for improved detection of transfer RNA genes in genomic sequence.</title>
        <authorList>
            <person name="Lowe T.M."/>
            <person name="Eddy S.R."/>
        </authorList>
    </citation>
    <scope>NUCLEOTIDE SEQUENCE [LARGE SCALE GENOMIC DNA]</scope>
</reference>
<comment type="similarity">
    <text evidence="1">Belongs to the HAD-like hydrolase superfamily.</text>
</comment>
<dbReference type="Pfam" id="PF13242">
    <property type="entry name" value="Hydrolase_like"/>
    <property type="match status" value="1"/>
</dbReference>
<dbReference type="Pfam" id="PF13344">
    <property type="entry name" value="Hydrolase_6"/>
    <property type="match status" value="1"/>
</dbReference>
<dbReference type="InterPro" id="IPR006357">
    <property type="entry name" value="HAD-SF_hydro_IIA"/>
</dbReference>
<dbReference type="GeneID" id="108619198"/>
<dbReference type="RefSeq" id="XP_017871095.1">
    <property type="nucleotide sequence ID" value="XM_018015606.1"/>
</dbReference>
<accession>A0ABM1PV59</accession>
<name>A0ABM1PV59_DROAR</name>
<evidence type="ECO:0000313" key="2">
    <source>
        <dbReference type="Proteomes" id="UP000694904"/>
    </source>
</evidence>
<gene>
    <name evidence="3" type="primary">LOC108619198</name>
</gene>
<dbReference type="PANTHER" id="PTHR19288:SF4">
    <property type="entry name" value="RE04130P-RELATED"/>
    <property type="match status" value="1"/>
</dbReference>
<dbReference type="Proteomes" id="UP000694904">
    <property type="component" value="Chromosome X"/>
</dbReference>
<keyword evidence="1" id="KW-0378">Hydrolase</keyword>
<dbReference type="InterPro" id="IPR023214">
    <property type="entry name" value="HAD_sf"/>
</dbReference>
<sequence length="322" mass="34969">MLRRLCQVGATSWRSAQPNCHSPKVFKQLSAAEREKFFDSFDVVFCDCDGVVWYTLRDFIPGSAQALAELQRRGKRLTFVTNNSISSVAEHLHKFAEQAQVHVAKEQIVHPAQAVCDHLKDIGFGGMIYCLATPPFKQLLRDAGFRLSQEREGSVIKTLAELREAIFGGEPVDAVIIDVDFNLTATKLMRAHVQLQNPSCLFLAGAADALIPFGNGDIIGPGPFIDIVAQSTGRQPTVLGKPGEALRQLLRQHHAHIPPNRVLFVGDSLASDIGFARASGYQTLLVLTGGSSQADVDSLPAGHAHMPDYVGDCLGDLCDKAN</sequence>
<evidence type="ECO:0000313" key="3">
    <source>
        <dbReference type="RefSeq" id="XP_017871095.1"/>
    </source>
</evidence>
<proteinExistence type="inferred from homology"/>
<dbReference type="Gene3D" id="3.40.50.1000">
    <property type="entry name" value="HAD superfamily/HAD-like"/>
    <property type="match status" value="2"/>
</dbReference>
<keyword evidence="2" id="KW-1185">Reference proteome</keyword>